<evidence type="ECO:0000256" key="1">
    <source>
        <dbReference type="SAM" id="Phobius"/>
    </source>
</evidence>
<keyword evidence="1" id="KW-0812">Transmembrane</keyword>
<feature type="transmembrane region" description="Helical" evidence="1">
    <location>
        <begin position="122"/>
        <end position="143"/>
    </location>
</feature>
<keyword evidence="1" id="KW-1133">Transmembrane helix</keyword>
<proteinExistence type="predicted"/>
<dbReference type="EMBL" id="CP146843">
    <property type="protein sequence ID" value="WYY26436.1"/>
    <property type="molecule type" value="Genomic_DNA"/>
</dbReference>
<dbReference type="Pfam" id="PF12811">
    <property type="entry name" value="BaxI_1"/>
    <property type="match status" value="1"/>
</dbReference>
<organism evidence="2 3">
    <name type="scientific">Ash yellows phytoplasma</name>
    <dbReference type="NCBI Taxonomy" id="35780"/>
    <lineage>
        <taxon>Bacteria</taxon>
        <taxon>Bacillati</taxon>
        <taxon>Mycoplasmatota</taxon>
        <taxon>Mollicutes</taxon>
        <taxon>Acholeplasmatales</taxon>
        <taxon>Acholeplasmataceae</taxon>
        <taxon>Candidatus Phytoplasma</taxon>
        <taxon>16SrVII (Ash yellows group)</taxon>
    </lineage>
</organism>
<feature type="transmembrane region" description="Helical" evidence="1">
    <location>
        <begin position="190"/>
        <end position="211"/>
    </location>
</feature>
<feature type="transmembrane region" description="Helical" evidence="1">
    <location>
        <begin position="95"/>
        <end position="116"/>
    </location>
</feature>
<name>A0ABZ2U810_ASHYP</name>
<feature type="transmembrane region" description="Helical" evidence="1">
    <location>
        <begin position="163"/>
        <end position="184"/>
    </location>
</feature>
<dbReference type="RefSeq" id="WP_341266841.1">
    <property type="nucleotide sequence ID" value="NZ_CP146843.1"/>
</dbReference>
<dbReference type="InterPro" id="IPR010539">
    <property type="entry name" value="BaxI_1-like"/>
</dbReference>
<protein>
    <submittedName>
        <fullName evidence="2">Bax inhibitor-1/YccA family protein</fullName>
    </submittedName>
</protein>
<keyword evidence="1" id="KW-0472">Membrane</keyword>
<evidence type="ECO:0000313" key="2">
    <source>
        <dbReference type="EMBL" id="WYY26436.1"/>
    </source>
</evidence>
<reference evidence="2" key="1">
    <citation type="submission" date="2024-03" db="EMBL/GenBank/DDBJ databases">
        <title>The Complete Genome of 'Candidatus Phytoplasma fraxini' AshY1 from the Ash Yellows Group.</title>
        <authorList>
            <person name="Boehm J.W."/>
            <person name="Huettel B."/>
            <person name="Schneider B."/>
            <person name="Kube M."/>
        </authorList>
    </citation>
    <scope>NUCLEOTIDE SEQUENCE [LARGE SCALE GENOMIC DNA]</scope>
    <source>
        <strain evidence="2">AshY1</strain>
    </source>
</reference>
<dbReference type="Proteomes" id="UP001484199">
    <property type="component" value="Chromosome"/>
</dbReference>
<sequence>MLTDKIKINDSFVQIKDNFYNTSSMNIIYQNRVTRFGIAAKTILLLFLTSLSTIFSFFLLRGFPPLLNVAISICLLFVSVFALKQGISYIEKAKVCSFIYSNVMGLNIGVFLAMVQQIYSNVVSLACIALVTTFLVFFIVSYLYYKGSLIINKDSSLVNKSKLIFFILIVAQIFSCIICTLFGIQNPMFYSVVAIPINLFFISFDVILLILHFNYVEDIITQSMPNKYEWQLSLAFVSLFINIFVLILEILIRLFGDERKSSSF</sequence>
<evidence type="ECO:0000313" key="3">
    <source>
        <dbReference type="Proteomes" id="UP001484199"/>
    </source>
</evidence>
<feature type="transmembrane region" description="Helical" evidence="1">
    <location>
        <begin position="38"/>
        <end position="60"/>
    </location>
</feature>
<feature type="transmembrane region" description="Helical" evidence="1">
    <location>
        <begin position="232"/>
        <end position="255"/>
    </location>
</feature>
<gene>
    <name evidence="2" type="ORF">AshY1_03220</name>
</gene>
<keyword evidence="3" id="KW-1185">Reference proteome</keyword>
<feature type="transmembrane region" description="Helical" evidence="1">
    <location>
        <begin position="66"/>
        <end position="83"/>
    </location>
</feature>
<accession>A0ABZ2U810</accession>